<dbReference type="PANTHER" id="PTHR10791:SF57">
    <property type="entry name" value="BIDIRECTIONAL SUGAR TRANSPORTER SWEET2A"/>
    <property type="match status" value="1"/>
</dbReference>
<keyword evidence="11" id="KW-1185">Reference proteome</keyword>
<reference evidence="10 11" key="1">
    <citation type="submission" date="2023-12" db="EMBL/GenBank/DDBJ databases">
        <title>A high-quality genome assembly for Dillenia turbinata (Dilleniales).</title>
        <authorList>
            <person name="Chanderbali A."/>
        </authorList>
    </citation>
    <scope>NUCLEOTIDE SEQUENCE [LARGE SCALE GENOMIC DNA]</scope>
    <source>
        <strain evidence="10">LSX21</strain>
        <tissue evidence="10">Leaf</tissue>
    </source>
</reference>
<evidence type="ECO:0000256" key="3">
    <source>
        <dbReference type="ARBA" id="ARBA00022448"/>
    </source>
</evidence>
<evidence type="ECO:0000256" key="7">
    <source>
        <dbReference type="ARBA" id="ARBA00022989"/>
    </source>
</evidence>
<evidence type="ECO:0000313" key="10">
    <source>
        <dbReference type="EMBL" id="KAK6946591.1"/>
    </source>
</evidence>
<dbReference type="Gene3D" id="1.20.1280.290">
    <property type="match status" value="1"/>
</dbReference>
<gene>
    <name evidence="10" type="ORF">RJ641_000064</name>
</gene>
<name>A0AAN8ZQP1_9MAGN</name>
<organism evidence="10 11">
    <name type="scientific">Dillenia turbinata</name>
    <dbReference type="NCBI Taxonomy" id="194707"/>
    <lineage>
        <taxon>Eukaryota</taxon>
        <taxon>Viridiplantae</taxon>
        <taxon>Streptophyta</taxon>
        <taxon>Embryophyta</taxon>
        <taxon>Tracheophyta</taxon>
        <taxon>Spermatophyta</taxon>
        <taxon>Magnoliopsida</taxon>
        <taxon>eudicotyledons</taxon>
        <taxon>Gunneridae</taxon>
        <taxon>Pentapetalae</taxon>
        <taxon>Dilleniales</taxon>
        <taxon>Dilleniaceae</taxon>
        <taxon>Dillenia</taxon>
    </lineage>
</organism>
<evidence type="ECO:0000256" key="9">
    <source>
        <dbReference type="SAM" id="Phobius"/>
    </source>
</evidence>
<evidence type="ECO:0000256" key="5">
    <source>
        <dbReference type="ARBA" id="ARBA00022692"/>
    </source>
</evidence>
<dbReference type="GO" id="GO:0012505">
    <property type="term" value="C:endomembrane system"/>
    <property type="evidence" value="ECO:0007669"/>
    <property type="project" value="UniProtKB-SubCell"/>
</dbReference>
<keyword evidence="8 9" id="KW-0472">Membrane</keyword>
<comment type="similarity">
    <text evidence="2">Belongs to the SWEET sugar transporter family.</text>
</comment>
<dbReference type="InterPro" id="IPR004316">
    <property type="entry name" value="SWEET_rpt"/>
</dbReference>
<keyword evidence="7 9" id="KW-1133">Transmembrane helix</keyword>
<feature type="transmembrane region" description="Helical" evidence="9">
    <location>
        <begin position="21"/>
        <end position="49"/>
    </location>
</feature>
<accession>A0AAN8ZQP1</accession>
<dbReference type="GO" id="GO:0016020">
    <property type="term" value="C:membrane"/>
    <property type="evidence" value="ECO:0007669"/>
    <property type="project" value="InterPro"/>
</dbReference>
<dbReference type="Pfam" id="PF03083">
    <property type="entry name" value="MtN3_slv"/>
    <property type="match status" value="1"/>
</dbReference>
<proteinExistence type="inferred from homology"/>
<keyword evidence="4 10" id="KW-0762">Sugar transport</keyword>
<evidence type="ECO:0000256" key="1">
    <source>
        <dbReference type="ARBA" id="ARBA00004127"/>
    </source>
</evidence>
<keyword evidence="3" id="KW-0813">Transport</keyword>
<dbReference type="Proteomes" id="UP001370490">
    <property type="component" value="Unassembled WGS sequence"/>
</dbReference>
<comment type="subcellular location">
    <subcellularLocation>
        <location evidence="1">Endomembrane system</location>
        <topology evidence="1">Multi-pass membrane protein</topology>
    </subcellularLocation>
</comment>
<feature type="non-terminal residue" evidence="10">
    <location>
        <position position="1"/>
    </location>
</feature>
<evidence type="ECO:0000256" key="8">
    <source>
        <dbReference type="ARBA" id="ARBA00023136"/>
    </source>
</evidence>
<evidence type="ECO:0000256" key="2">
    <source>
        <dbReference type="ARBA" id="ARBA00007809"/>
    </source>
</evidence>
<dbReference type="PANTHER" id="PTHR10791">
    <property type="entry name" value="RAG1-ACTIVATING PROTEIN 1"/>
    <property type="match status" value="1"/>
</dbReference>
<keyword evidence="5 9" id="KW-0812">Transmembrane</keyword>
<dbReference type="EMBL" id="JBAMMX010000001">
    <property type="protein sequence ID" value="KAK6946591.1"/>
    <property type="molecule type" value="Genomic_DNA"/>
</dbReference>
<dbReference type="InterPro" id="IPR047664">
    <property type="entry name" value="SWEET"/>
</dbReference>
<sequence>NLIIRTKSVEFMPFYLSLSTFLMSVSFFAIPNGVGTLLGIVQLLLYFYYKGGSVEDSLEPMVVSYALDGIL</sequence>
<protein>
    <submittedName>
        <fullName evidence="10">SWEET sugar transporter</fullName>
    </submittedName>
</protein>
<keyword evidence="6" id="KW-0677">Repeat</keyword>
<evidence type="ECO:0000313" key="11">
    <source>
        <dbReference type="Proteomes" id="UP001370490"/>
    </source>
</evidence>
<evidence type="ECO:0000256" key="4">
    <source>
        <dbReference type="ARBA" id="ARBA00022597"/>
    </source>
</evidence>
<evidence type="ECO:0000256" key="6">
    <source>
        <dbReference type="ARBA" id="ARBA00022737"/>
    </source>
</evidence>
<dbReference type="GO" id="GO:0051119">
    <property type="term" value="F:sugar transmembrane transporter activity"/>
    <property type="evidence" value="ECO:0007669"/>
    <property type="project" value="InterPro"/>
</dbReference>
<dbReference type="AlphaFoldDB" id="A0AAN8ZQP1"/>
<comment type="caution">
    <text evidence="10">The sequence shown here is derived from an EMBL/GenBank/DDBJ whole genome shotgun (WGS) entry which is preliminary data.</text>
</comment>